<evidence type="ECO:0000313" key="10">
    <source>
        <dbReference type="Proteomes" id="UP001476282"/>
    </source>
</evidence>
<gene>
    <name evidence="9" type="primary">sigK_2</name>
    <name evidence="9" type="ORF">Hsar01_02624</name>
</gene>
<keyword evidence="4" id="KW-0238">DNA-binding</keyword>
<proteinExistence type="inferred from homology"/>
<keyword evidence="3" id="KW-0731">Sigma factor</keyword>
<protein>
    <submittedName>
        <fullName evidence="9">ECF RNA polymerase sigma factor SigK</fullName>
    </submittedName>
</protein>
<dbReference type="Gene3D" id="1.10.10.10">
    <property type="entry name" value="Winged helix-like DNA-binding domain superfamily/Winged helix DNA-binding domain"/>
    <property type="match status" value="1"/>
</dbReference>
<dbReference type="SUPFAM" id="SSF88659">
    <property type="entry name" value="Sigma3 and sigma4 domains of RNA polymerase sigma factors"/>
    <property type="match status" value="1"/>
</dbReference>
<accession>A0ABP9UU60</accession>
<dbReference type="CDD" id="cd06171">
    <property type="entry name" value="Sigma70_r4"/>
    <property type="match status" value="1"/>
</dbReference>
<dbReference type="InterPro" id="IPR039425">
    <property type="entry name" value="RNA_pol_sigma-70-like"/>
</dbReference>
<keyword evidence="10" id="KW-1185">Reference proteome</keyword>
<name>A0ABP9UU60_9BACT</name>
<dbReference type="Pfam" id="PF04542">
    <property type="entry name" value="Sigma70_r2"/>
    <property type="match status" value="1"/>
</dbReference>
<dbReference type="Gene3D" id="1.10.1740.10">
    <property type="match status" value="1"/>
</dbReference>
<evidence type="ECO:0000313" key="9">
    <source>
        <dbReference type="EMBL" id="GAA5483393.1"/>
    </source>
</evidence>
<dbReference type="SUPFAM" id="SSF88946">
    <property type="entry name" value="Sigma2 domain of RNA polymerase sigma factors"/>
    <property type="match status" value="1"/>
</dbReference>
<dbReference type="RefSeq" id="WP_353567503.1">
    <property type="nucleotide sequence ID" value="NZ_BAABRI010000014.1"/>
</dbReference>
<evidence type="ECO:0000256" key="1">
    <source>
        <dbReference type="ARBA" id="ARBA00010641"/>
    </source>
</evidence>
<sequence>MTEPEPEILLSRIASGCTESFSALYDAFSSSLFGIALGVTHNHAEAQEILQEAFLAIWKKADRYDPRLGKASTWIIHLTRNLAIDRLRKRQRRDAGDDRLRQEPRFESMPENPTGLLISKETAQHLREVLRTLPDDQQQALELAFYEGLSQSQIAERLGEPLGTIKSRIRRAMERVRSVVTRDEADPV</sequence>
<evidence type="ECO:0000256" key="6">
    <source>
        <dbReference type="SAM" id="MobiDB-lite"/>
    </source>
</evidence>
<feature type="compositionally biased region" description="Basic and acidic residues" evidence="6">
    <location>
        <begin position="93"/>
        <end position="108"/>
    </location>
</feature>
<comment type="similarity">
    <text evidence="1">Belongs to the sigma-70 factor family. ECF subfamily.</text>
</comment>
<feature type="domain" description="RNA polymerase sigma-70 region 2" evidence="7">
    <location>
        <begin position="24"/>
        <end position="93"/>
    </location>
</feature>
<dbReference type="PANTHER" id="PTHR43133:SF62">
    <property type="entry name" value="RNA POLYMERASE SIGMA FACTOR SIGZ"/>
    <property type="match status" value="1"/>
</dbReference>
<evidence type="ECO:0000259" key="8">
    <source>
        <dbReference type="Pfam" id="PF04545"/>
    </source>
</evidence>
<feature type="region of interest" description="Disordered" evidence="6">
    <location>
        <begin position="93"/>
        <end position="113"/>
    </location>
</feature>
<dbReference type="InterPro" id="IPR013325">
    <property type="entry name" value="RNA_pol_sigma_r2"/>
</dbReference>
<dbReference type="Proteomes" id="UP001476282">
    <property type="component" value="Unassembled WGS sequence"/>
</dbReference>
<dbReference type="Pfam" id="PF04545">
    <property type="entry name" value="Sigma70_r4"/>
    <property type="match status" value="1"/>
</dbReference>
<dbReference type="NCBIfam" id="TIGR02937">
    <property type="entry name" value="sigma70-ECF"/>
    <property type="match status" value="1"/>
</dbReference>
<comment type="caution">
    <text evidence="9">The sequence shown here is derived from an EMBL/GenBank/DDBJ whole genome shotgun (WGS) entry which is preliminary data.</text>
</comment>
<evidence type="ECO:0000256" key="5">
    <source>
        <dbReference type="ARBA" id="ARBA00023163"/>
    </source>
</evidence>
<dbReference type="InterPro" id="IPR007630">
    <property type="entry name" value="RNA_pol_sigma70_r4"/>
</dbReference>
<dbReference type="InterPro" id="IPR013324">
    <property type="entry name" value="RNA_pol_sigma_r3/r4-like"/>
</dbReference>
<keyword evidence="2" id="KW-0805">Transcription regulation</keyword>
<reference evidence="9 10" key="1">
    <citation type="submission" date="2024-02" db="EMBL/GenBank/DDBJ databases">
        <title>Haloferula sargassicola NBRC 104335.</title>
        <authorList>
            <person name="Ichikawa N."/>
            <person name="Katano-Makiyama Y."/>
            <person name="Hidaka K."/>
        </authorList>
    </citation>
    <scope>NUCLEOTIDE SEQUENCE [LARGE SCALE GENOMIC DNA]</scope>
    <source>
        <strain evidence="9 10">NBRC 104335</strain>
    </source>
</reference>
<evidence type="ECO:0000259" key="7">
    <source>
        <dbReference type="Pfam" id="PF04542"/>
    </source>
</evidence>
<organism evidence="9 10">
    <name type="scientific">Haloferula sargassicola</name>
    <dbReference type="NCBI Taxonomy" id="490096"/>
    <lineage>
        <taxon>Bacteria</taxon>
        <taxon>Pseudomonadati</taxon>
        <taxon>Verrucomicrobiota</taxon>
        <taxon>Verrucomicrobiia</taxon>
        <taxon>Verrucomicrobiales</taxon>
        <taxon>Verrucomicrobiaceae</taxon>
        <taxon>Haloferula</taxon>
    </lineage>
</organism>
<keyword evidence="5" id="KW-0804">Transcription</keyword>
<evidence type="ECO:0000256" key="3">
    <source>
        <dbReference type="ARBA" id="ARBA00023082"/>
    </source>
</evidence>
<evidence type="ECO:0000256" key="2">
    <source>
        <dbReference type="ARBA" id="ARBA00023015"/>
    </source>
</evidence>
<dbReference type="PANTHER" id="PTHR43133">
    <property type="entry name" value="RNA POLYMERASE ECF-TYPE SIGMA FACTO"/>
    <property type="match status" value="1"/>
</dbReference>
<dbReference type="EMBL" id="BAABRI010000014">
    <property type="protein sequence ID" value="GAA5483393.1"/>
    <property type="molecule type" value="Genomic_DNA"/>
</dbReference>
<evidence type="ECO:0000256" key="4">
    <source>
        <dbReference type="ARBA" id="ARBA00023125"/>
    </source>
</evidence>
<dbReference type="InterPro" id="IPR036388">
    <property type="entry name" value="WH-like_DNA-bd_sf"/>
</dbReference>
<dbReference type="InterPro" id="IPR007627">
    <property type="entry name" value="RNA_pol_sigma70_r2"/>
</dbReference>
<dbReference type="InterPro" id="IPR014284">
    <property type="entry name" value="RNA_pol_sigma-70_dom"/>
</dbReference>
<feature type="domain" description="RNA polymerase sigma-70 region 4" evidence="8">
    <location>
        <begin position="129"/>
        <end position="177"/>
    </location>
</feature>